<gene>
    <name evidence="2" type="ORF">E7Y31_20260</name>
</gene>
<feature type="non-terminal residue" evidence="2">
    <location>
        <position position="196"/>
    </location>
</feature>
<evidence type="ECO:0000259" key="1">
    <source>
        <dbReference type="Pfam" id="PF03235"/>
    </source>
</evidence>
<dbReference type="Pfam" id="PF03235">
    <property type="entry name" value="GmrSD_N"/>
    <property type="match status" value="1"/>
</dbReference>
<protein>
    <submittedName>
        <fullName evidence="2">DUF262 domain-containing protein</fullName>
    </submittedName>
</protein>
<reference evidence="2 3" key="1">
    <citation type="submission" date="2019-04" db="EMBL/GenBank/DDBJ databases">
        <title>Draft genome sequences for three unisolated Alnus-infective Frankia Sp+ strains, AgTrS, AiOr and AvVan, the first sequenced Frankia strains able to sporulate in-planta.</title>
        <authorList>
            <person name="Bethencourt L."/>
            <person name="Vautrin F."/>
            <person name="Taib N."/>
            <person name="Dubost A."/>
            <person name="Castro-Garcia L."/>
            <person name="Imbaud O."/>
            <person name="Abrouk D."/>
            <person name="Fournier P."/>
            <person name="Briolay J."/>
            <person name="Nguyen A."/>
            <person name="Normand P."/>
            <person name="Fernandez M.P."/>
            <person name="Brochier-Armanet C."/>
            <person name="Herrera-Belaroussi A."/>
        </authorList>
    </citation>
    <scope>NUCLEOTIDE SEQUENCE [LARGE SCALE GENOMIC DNA]</scope>
    <source>
        <strain evidence="2 3">AvVan</strain>
    </source>
</reference>
<organism evidence="2 3">
    <name type="scientific">Candidatus Frankia alpina</name>
    <dbReference type="NCBI Taxonomy" id="2699483"/>
    <lineage>
        <taxon>Bacteria</taxon>
        <taxon>Bacillati</taxon>
        <taxon>Actinomycetota</taxon>
        <taxon>Actinomycetes</taxon>
        <taxon>Frankiales</taxon>
        <taxon>Frankiaceae</taxon>
        <taxon>Frankia</taxon>
    </lineage>
</organism>
<dbReference type="EMBL" id="SSXH01000737">
    <property type="protein sequence ID" value="THJ44727.1"/>
    <property type="molecule type" value="Genomic_DNA"/>
</dbReference>
<dbReference type="AlphaFoldDB" id="A0A4S5CFY2"/>
<dbReference type="OrthoDB" id="9787127at2"/>
<feature type="domain" description="GmrSD restriction endonucleases N-terminal" evidence="1">
    <location>
        <begin position="57"/>
        <end position="196"/>
    </location>
</feature>
<dbReference type="Proteomes" id="UP000305282">
    <property type="component" value="Unassembled WGS sequence"/>
</dbReference>
<keyword evidence="3" id="KW-1185">Reference proteome</keyword>
<name>A0A4S5CFY2_9ACTN</name>
<dbReference type="PANTHER" id="PTHR39639:SF1">
    <property type="entry name" value="DUF262 DOMAIN-CONTAINING PROTEIN"/>
    <property type="match status" value="1"/>
</dbReference>
<dbReference type="PANTHER" id="PTHR39639">
    <property type="entry name" value="CHROMOSOME 16, WHOLE GENOME SHOTGUN SEQUENCE"/>
    <property type="match status" value="1"/>
</dbReference>
<evidence type="ECO:0000313" key="3">
    <source>
        <dbReference type="Proteomes" id="UP000305282"/>
    </source>
</evidence>
<comment type="caution">
    <text evidence="2">The sequence shown here is derived from an EMBL/GenBank/DDBJ whole genome shotgun (WGS) entry which is preliminary data.</text>
</comment>
<accession>A0A4S5CFY2</accession>
<sequence length="196" mass="21928">MADNGTVHVEPMIAIVEYEGNVALDVEEEQDSEFQDVDRPWKPESIRVATKTFSLRNMLDAIDEGSLDLAPDFQRLQVWKPVQKARLIESVLLQIPLPAFYFAEDRDGTLRVVDGVQRLTTIHDFVRGGSGGSGGFSLEGLAYIDDVTGKHFEELPALWQRRLHNTQIVANVIDPSTPRPVMLDIFKRINTGGTPL</sequence>
<proteinExistence type="predicted"/>
<dbReference type="InterPro" id="IPR004919">
    <property type="entry name" value="GmrSD_N"/>
</dbReference>
<evidence type="ECO:0000313" key="2">
    <source>
        <dbReference type="EMBL" id="THJ44727.1"/>
    </source>
</evidence>